<dbReference type="FunFam" id="2.60.40.4100:FF:000002">
    <property type="entry name" value="Zona pellucida sperm-binding protein 3"/>
    <property type="match status" value="1"/>
</dbReference>
<dbReference type="InterPro" id="IPR001507">
    <property type="entry name" value="ZP_dom"/>
</dbReference>
<dbReference type="GO" id="GO:0035803">
    <property type="term" value="P:egg coat formation"/>
    <property type="evidence" value="ECO:0007669"/>
    <property type="project" value="TreeGrafter"/>
</dbReference>
<keyword evidence="5" id="KW-1185">Reference proteome</keyword>
<dbReference type="GO" id="GO:0007339">
    <property type="term" value="P:binding of sperm to zona pellucida"/>
    <property type="evidence" value="ECO:0007669"/>
    <property type="project" value="TreeGrafter"/>
</dbReference>
<dbReference type="InterPro" id="IPR055355">
    <property type="entry name" value="ZP-C"/>
</dbReference>
<dbReference type="SMART" id="SM00241">
    <property type="entry name" value="ZP"/>
    <property type="match status" value="1"/>
</dbReference>
<accession>A0A8C6TTI2</accession>
<dbReference type="GO" id="GO:2000344">
    <property type="term" value="P:positive regulation of acrosome reaction"/>
    <property type="evidence" value="ECO:0007669"/>
    <property type="project" value="TreeGrafter"/>
</dbReference>
<dbReference type="AlphaFoldDB" id="A0A8C6TTI2"/>
<dbReference type="InterPro" id="IPR048290">
    <property type="entry name" value="ZP_chr"/>
</dbReference>
<reference evidence="4" key="2">
    <citation type="submission" date="2025-09" db="UniProtKB">
        <authorList>
            <consortium name="Ensembl"/>
        </authorList>
    </citation>
    <scope>IDENTIFICATION</scope>
</reference>
<dbReference type="Proteomes" id="UP000694523">
    <property type="component" value="Unplaced"/>
</dbReference>
<dbReference type="PRINTS" id="PR00023">
    <property type="entry name" value="ZPELLUCIDA"/>
</dbReference>
<dbReference type="InterPro" id="IPR055356">
    <property type="entry name" value="ZP-N"/>
</dbReference>
<dbReference type="Pfam" id="PF00100">
    <property type="entry name" value="Zona_pellucida"/>
    <property type="match status" value="1"/>
</dbReference>
<name>A0A8C6TTI2_9GOBI</name>
<dbReference type="Gene3D" id="2.60.40.3210">
    <property type="entry name" value="Zona pellucida, ZP-N domain"/>
    <property type="match status" value="1"/>
</dbReference>
<protein>
    <submittedName>
        <fullName evidence="4">Zona pellucida glycoprotein 3f, tandem duplicate 1</fullName>
    </submittedName>
</protein>
<dbReference type="Ensembl" id="ENSNMLT00000029501.1">
    <property type="protein sequence ID" value="ENSNMLP00000026399.1"/>
    <property type="gene ID" value="ENSNMLG00000016833.1"/>
</dbReference>
<evidence type="ECO:0000313" key="5">
    <source>
        <dbReference type="Proteomes" id="UP000694523"/>
    </source>
</evidence>
<organism evidence="4 5">
    <name type="scientific">Neogobius melanostomus</name>
    <name type="common">round goby</name>
    <dbReference type="NCBI Taxonomy" id="47308"/>
    <lineage>
        <taxon>Eukaryota</taxon>
        <taxon>Metazoa</taxon>
        <taxon>Chordata</taxon>
        <taxon>Craniata</taxon>
        <taxon>Vertebrata</taxon>
        <taxon>Euteleostomi</taxon>
        <taxon>Actinopterygii</taxon>
        <taxon>Neopterygii</taxon>
        <taxon>Teleostei</taxon>
        <taxon>Neoteleostei</taxon>
        <taxon>Acanthomorphata</taxon>
        <taxon>Gobiaria</taxon>
        <taxon>Gobiiformes</taxon>
        <taxon>Gobioidei</taxon>
        <taxon>Gobiidae</taxon>
        <taxon>Benthophilinae</taxon>
        <taxon>Neogobiini</taxon>
        <taxon>Neogobius</taxon>
    </lineage>
</organism>
<reference evidence="4" key="1">
    <citation type="submission" date="2025-08" db="UniProtKB">
        <authorList>
            <consortium name="Ensembl"/>
        </authorList>
    </citation>
    <scope>IDENTIFICATION</scope>
</reference>
<proteinExistence type="predicted"/>
<dbReference type="PANTHER" id="PTHR11576:SF3">
    <property type="entry name" value="SI:CH211-14A17.6-RELATED"/>
    <property type="match status" value="1"/>
</dbReference>
<keyword evidence="1" id="KW-1015">Disulfide bond</keyword>
<dbReference type="Pfam" id="PF23344">
    <property type="entry name" value="ZP-N"/>
    <property type="match status" value="1"/>
</dbReference>
<keyword evidence="2" id="KW-0325">Glycoprotein</keyword>
<sequence>MSSHNGLLSVCGFSNFWHSYFCICRYGIGLPARFCVAGVDREQIPVDTSLFRLGNCLPTSVTPTQAVFKVELSDCKFSLLVTGDRMVYSNSLVYVSSPESDLVPFSHSVTCEYQRLETDWYPMIYNPVFDILGQGELVFHIGLMNYDFTAPAESASFPLGSLIPIVANVQQMSHQPLQLFIEECVATTTPTLLPNSHTYAIISNKGCLVDSKLSRSRFVRRESSEILLLLQAFRFSTAGDQVYLHCTLMAWAPAGLDKTRKACNYVQGHGWELVDNPSRSNICDCCESNCNSRRTRSTLFGDHGTMHEAVLGPITITESGTNL</sequence>
<dbReference type="PROSITE" id="PS51034">
    <property type="entry name" value="ZP_2"/>
    <property type="match status" value="1"/>
</dbReference>
<evidence type="ECO:0000256" key="2">
    <source>
        <dbReference type="ARBA" id="ARBA00023180"/>
    </source>
</evidence>
<evidence type="ECO:0000313" key="4">
    <source>
        <dbReference type="Ensembl" id="ENSNMLP00000026399.1"/>
    </source>
</evidence>
<evidence type="ECO:0000256" key="1">
    <source>
        <dbReference type="ARBA" id="ARBA00023157"/>
    </source>
</evidence>
<dbReference type="GO" id="GO:0031012">
    <property type="term" value="C:extracellular matrix"/>
    <property type="evidence" value="ECO:0007669"/>
    <property type="project" value="TreeGrafter"/>
</dbReference>
<dbReference type="Gene3D" id="2.60.40.4100">
    <property type="entry name" value="Zona pellucida, ZP-C domain"/>
    <property type="match status" value="1"/>
</dbReference>
<evidence type="ECO:0000259" key="3">
    <source>
        <dbReference type="PROSITE" id="PS51034"/>
    </source>
</evidence>
<dbReference type="GO" id="GO:0032190">
    <property type="term" value="F:acrosin binding"/>
    <property type="evidence" value="ECO:0007669"/>
    <property type="project" value="TreeGrafter"/>
</dbReference>
<dbReference type="InterPro" id="IPR042235">
    <property type="entry name" value="ZP-C_dom"/>
</dbReference>
<feature type="domain" description="ZP" evidence="3">
    <location>
        <begin position="23"/>
        <end position="270"/>
    </location>
</feature>
<dbReference type="PANTHER" id="PTHR11576">
    <property type="entry name" value="ZONA PELLUCIDA SPERM-BINDING PROTEIN 3"/>
    <property type="match status" value="1"/>
</dbReference>